<evidence type="ECO:0000313" key="2">
    <source>
        <dbReference type="EMBL" id="MBC8753262.1"/>
    </source>
</evidence>
<dbReference type="EMBL" id="JACGWS010000001">
    <property type="protein sequence ID" value="MBC8753262.1"/>
    <property type="molecule type" value="Genomic_DNA"/>
</dbReference>
<protein>
    <submittedName>
        <fullName evidence="2">Paraquat-inducible protein A</fullName>
    </submittedName>
</protein>
<accession>A0ABR7Q415</accession>
<evidence type="ECO:0000313" key="3">
    <source>
        <dbReference type="Proteomes" id="UP000619238"/>
    </source>
</evidence>
<feature type="transmembrane region" description="Helical" evidence="1">
    <location>
        <begin position="386"/>
        <end position="407"/>
    </location>
</feature>
<dbReference type="InterPro" id="IPR007498">
    <property type="entry name" value="PqiA-like"/>
</dbReference>
<name>A0ABR7Q415_9FLAO</name>
<comment type="caution">
    <text evidence="2">The sequence shown here is derived from an EMBL/GenBank/DDBJ whole genome shotgun (WGS) entry which is preliminary data.</text>
</comment>
<sequence length="413" mass="47158">MILLIAISIATFTSYSLENDKRVFKADVIELSDIKYGMFNVDAWEDQFATIITKKLEELKLTGNDRKEARNKIQTFLYESIDKFETTYKAENNRKANYGFSLRNFGADYFKIFGELKEHVPTITEDILDFLENEENRNNIKKYILAQINAYTDGTFQKIDYTTYSNIIAKYNAETGIDCKEIITAKLETINGKQNIVNSILLFTFICVLLIIVIEKNHSKFKIILYILAALHLLVLGVFLPMIAIDARISSMDLQLMGESITFTDQVLYYKSKSIMEVSSVMLSQGKMKVLFVGILIVLFSVIFPVSKLISSVLLVFKQSLKDNKIIRFLVFKSGKWSMADVMVVAIFMAYIGFTGIISSQLGQLENSFQDLEILTTNKSELQNGFFFFMGFVILSIFISQTILKLVEKSKTT</sequence>
<feature type="transmembrane region" description="Helical" evidence="1">
    <location>
        <begin position="338"/>
        <end position="358"/>
    </location>
</feature>
<reference evidence="2 3" key="1">
    <citation type="submission" date="2020-07" db="EMBL/GenBank/DDBJ databases">
        <title>Description of Kordia aestuariivivens sp. nov., isolated from a tidal flat.</title>
        <authorList>
            <person name="Park S."/>
            <person name="Yoon J.-H."/>
        </authorList>
    </citation>
    <scope>NUCLEOTIDE SEQUENCE [LARGE SCALE GENOMIC DNA]</scope>
    <source>
        <strain evidence="2 3">YSTF-M3</strain>
    </source>
</reference>
<keyword evidence="3" id="KW-1185">Reference proteome</keyword>
<proteinExistence type="predicted"/>
<dbReference type="Proteomes" id="UP000619238">
    <property type="component" value="Unassembled WGS sequence"/>
</dbReference>
<feature type="transmembrane region" description="Helical" evidence="1">
    <location>
        <begin position="223"/>
        <end position="245"/>
    </location>
</feature>
<evidence type="ECO:0000256" key="1">
    <source>
        <dbReference type="SAM" id="Phobius"/>
    </source>
</evidence>
<dbReference type="RefSeq" id="WP_187560301.1">
    <property type="nucleotide sequence ID" value="NZ_JACGWS010000001.1"/>
</dbReference>
<keyword evidence="1" id="KW-0472">Membrane</keyword>
<gene>
    <name evidence="2" type="ORF">H2O64_01180</name>
</gene>
<keyword evidence="1" id="KW-1133">Transmembrane helix</keyword>
<dbReference type="Pfam" id="PF04403">
    <property type="entry name" value="PqiA"/>
    <property type="match status" value="1"/>
</dbReference>
<feature type="transmembrane region" description="Helical" evidence="1">
    <location>
        <begin position="196"/>
        <end position="214"/>
    </location>
</feature>
<organism evidence="2 3">
    <name type="scientific">Kordia aestuariivivens</name>
    <dbReference type="NCBI Taxonomy" id="2759037"/>
    <lineage>
        <taxon>Bacteria</taxon>
        <taxon>Pseudomonadati</taxon>
        <taxon>Bacteroidota</taxon>
        <taxon>Flavobacteriia</taxon>
        <taxon>Flavobacteriales</taxon>
        <taxon>Flavobacteriaceae</taxon>
        <taxon>Kordia</taxon>
    </lineage>
</organism>
<feature type="transmembrane region" description="Helical" evidence="1">
    <location>
        <begin position="290"/>
        <end position="317"/>
    </location>
</feature>
<keyword evidence="1" id="KW-0812">Transmembrane</keyword>